<dbReference type="Pfam" id="PF19700">
    <property type="entry name" value="DUF6198"/>
    <property type="match status" value="1"/>
</dbReference>
<sequence>MYYIDGQFYQLGYKQKISFFVVSLIINSFGNGLSVATAMGSAPWTAGAANLSNLTGAPISLFLAFFATSVAFLNMWLAMHFNWPRLIGNIVFGMSFSLLVGVFANLFVSLGIRHLAWWWLLPIDIFAVWTIGVAISIYQRVNWILHPLDDLTNILRFDYFHGNASKAQMSNFAVAIGISAVCFPFSHQLVALGLGTVVSFLFQGRNIAWADRHIFKRLVHGDITGQA</sequence>
<keyword evidence="1" id="KW-1133">Transmembrane helix</keyword>
<protein>
    <submittedName>
        <fullName evidence="2">Uncharacterized protein</fullName>
    </submittedName>
</protein>
<comment type="caution">
    <text evidence="2">The sequence shown here is derived from an EMBL/GenBank/DDBJ whole genome shotgun (WGS) entry which is preliminary data.</text>
</comment>
<dbReference type="Proteomes" id="UP000192288">
    <property type="component" value="Unassembled WGS sequence"/>
</dbReference>
<feature type="transmembrane region" description="Helical" evidence="1">
    <location>
        <begin position="86"/>
        <end position="110"/>
    </location>
</feature>
<evidence type="ECO:0000313" key="2">
    <source>
        <dbReference type="EMBL" id="ORI97734.1"/>
    </source>
</evidence>
<dbReference type="EMBL" id="MPLS01000016">
    <property type="protein sequence ID" value="ORI97734.1"/>
    <property type="molecule type" value="Genomic_DNA"/>
</dbReference>
<keyword evidence="1" id="KW-0812">Transmembrane</keyword>
<evidence type="ECO:0000256" key="1">
    <source>
        <dbReference type="SAM" id="Phobius"/>
    </source>
</evidence>
<reference evidence="2 3" key="1">
    <citation type="journal article" date="2017" name="Front. Microbiol.">
        <title>Genomic Characterization of Dairy Associated Leuconostoc Species and Diversity of Leuconostocs in Undefined Mixed Mesophilic Starter Cultures.</title>
        <authorList>
            <person name="Frantzen C.A."/>
            <person name="Kot W."/>
            <person name="Pedersen T.B."/>
            <person name="Ardo Y.M."/>
            <person name="Broadbent J.R."/>
            <person name="Neve H."/>
            <person name="Hansen L.H."/>
            <person name="Dal Bello F."/>
            <person name="Ostlie H.M."/>
            <person name="Kleppen H.P."/>
            <person name="Vogensen F.K."/>
            <person name="Holo H."/>
        </authorList>
    </citation>
    <scope>NUCLEOTIDE SEQUENCE [LARGE SCALE GENOMIC DNA]</scope>
    <source>
        <strain evidence="2 3">LMGCF08</strain>
    </source>
</reference>
<name>A0A1X0VDK8_LEUPS</name>
<feature type="transmembrane region" description="Helical" evidence="1">
    <location>
        <begin position="59"/>
        <end position="79"/>
    </location>
</feature>
<dbReference type="RefSeq" id="WP_004910948.1">
    <property type="nucleotide sequence ID" value="NZ_MPLS01000016.1"/>
</dbReference>
<dbReference type="STRING" id="33968.BMS77_06020"/>
<feature type="transmembrane region" description="Helical" evidence="1">
    <location>
        <begin position="17"/>
        <end position="39"/>
    </location>
</feature>
<dbReference type="AlphaFoldDB" id="A0A1X0VDK8"/>
<keyword evidence="1" id="KW-0472">Membrane</keyword>
<evidence type="ECO:0000313" key="3">
    <source>
        <dbReference type="Proteomes" id="UP000192288"/>
    </source>
</evidence>
<proteinExistence type="predicted"/>
<dbReference type="eggNOG" id="COG2364">
    <property type="taxonomic scope" value="Bacteria"/>
</dbReference>
<organism evidence="2 3">
    <name type="scientific">Leuconostoc pseudomesenteroides</name>
    <dbReference type="NCBI Taxonomy" id="33968"/>
    <lineage>
        <taxon>Bacteria</taxon>
        <taxon>Bacillati</taxon>
        <taxon>Bacillota</taxon>
        <taxon>Bacilli</taxon>
        <taxon>Lactobacillales</taxon>
        <taxon>Lactobacillaceae</taxon>
        <taxon>Leuconostoc</taxon>
    </lineage>
</organism>
<feature type="transmembrane region" description="Helical" evidence="1">
    <location>
        <begin position="116"/>
        <end position="138"/>
    </location>
</feature>
<accession>A0A1X0VDK8</accession>
<dbReference type="InterPro" id="IPR038750">
    <property type="entry name" value="YczE/YyaS-like"/>
</dbReference>
<gene>
    <name evidence="2" type="ORF">BMR96_05705</name>
</gene>